<evidence type="ECO:0000256" key="1">
    <source>
        <dbReference type="SAM" id="MobiDB-lite"/>
    </source>
</evidence>
<reference evidence="2 3" key="1">
    <citation type="submission" date="2017-09" db="EMBL/GenBank/DDBJ databases">
        <title>Genome sequencing of Besnoitia besnoiti strain Bb-Ger1.</title>
        <authorList>
            <person name="Schares G."/>
            <person name="Venepally P."/>
            <person name="Lorenzi H.A."/>
        </authorList>
    </citation>
    <scope>NUCLEOTIDE SEQUENCE [LARGE SCALE GENOMIC DNA]</scope>
    <source>
        <strain evidence="2 3">Bb-Ger1</strain>
    </source>
</reference>
<feature type="compositionally biased region" description="Basic and acidic residues" evidence="1">
    <location>
        <begin position="178"/>
        <end position="193"/>
    </location>
</feature>
<dbReference type="VEuPathDB" id="ToxoDB:BESB_046800"/>
<gene>
    <name evidence="2" type="ORF">BESB_046800</name>
</gene>
<protein>
    <submittedName>
        <fullName evidence="2">Uncharacterized protein</fullName>
    </submittedName>
</protein>
<feature type="compositionally biased region" description="Basic and acidic residues" evidence="1">
    <location>
        <begin position="124"/>
        <end position="164"/>
    </location>
</feature>
<name>A0A2A9MDB4_BESBE</name>
<proteinExistence type="predicted"/>
<evidence type="ECO:0000313" key="3">
    <source>
        <dbReference type="Proteomes" id="UP000224006"/>
    </source>
</evidence>
<feature type="region of interest" description="Disordered" evidence="1">
    <location>
        <begin position="105"/>
        <end position="239"/>
    </location>
</feature>
<dbReference type="EMBL" id="NWUJ01000003">
    <property type="protein sequence ID" value="PFH36488.1"/>
    <property type="molecule type" value="Genomic_DNA"/>
</dbReference>
<organism evidence="2 3">
    <name type="scientific">Besnoitia besnoiti</name>
    <name type="common">Apicomplexan protozoan</name>
    <dbReference type="NCBI Taxonomy" id="94643"/>
    <lineage>
        <taxon>Eukaryota</taxon>
        <taxon>Sar</taxon>
        <taxon>Alveolata</taxon>
        <taxon>Apicomplexa</taxon>
        <taxon>Conoidasida</taxon>
        <taxon>Coccidia</taxon>
        <taxon>Eucoccidiorida</taxon>
        <taxon>Eimeriorina</taxon>
        <taxon>Sarcocystidae</taxon>
        <taxon>Besnoitia</taxon>
    </lineage>
</organism>
<dbReference type="Proteomes" id="UP000224006">
    <property type="component" value="Chromosome III"/>
</dbReference>
<accession>A0A2A9MDB4</accession>
<dbReference type="AlphaFoldDB" id="A0A2A9MDB4"/>
<evidence type="ECO:0000313" key="2">
    <source>
        <dbReference type="EMBL" id="PFH36488.1"/>
    </source>
</evidence>
<keyword evidence="3" id="KW-1185">Reference proteome</keyword>
<sequence>MQSSAVNSLSLVNEALRSSWPSGQTRARQSLSPDVPVLSPYWYLMLKTCQRSWLSSPGERRRACGGRSAGSRLRFFDSADSCPPCSACAAASALGACPWRRPQSPWGVGGRAKASVEALGPGAEGDKEKEEHIEKDTRGERAKKGAEDEAAARREGGEAKERIGRGTQEAVLQVGGEPADRKNDTPEGPERGRPKQKQSRAGKGEPEGCSRANNFAHQEGKAKRKGRPRSTGSMKARGL</sequence>
<dbReference type="RefSeq" id="XP_029220497.1">
    <property type="nucleotide sequence ID" value="XM_029363131.1"/>
</dbReference>
<comment type="caution">
    <text evidence="2">The sequence shown here is derived from an EMBL/GenBank/DDBJ whole genome shotgun (WGS) entry which is preliminary data.</text>
</comment>
<dbReference type="KEGG" id="bbes:BESB_046800"/>
<dbReference type="GeneID" id="40309610"/>